<dbReference type="RefSeq" id="WP_269035913.1">
    <property type="nucleotide sequence ID" value="NZ_CP114040.1"/>
</dbReference>
<name>A0ABY7H3G8_9BACT</name>
<dbReference type="Proteomes" id="UP001164459">
    <property type="component" value="Chromosome"/>
</dbReference>
<organism evidence="1 2">
    <name type="scientific">Nannocystis punicea</name>
    <dbReference type="NCBI Taxonomy" id="2995304"/>
    <lineage>
        <taxon>Bacteria</taxon>
        <taxon>Pseudomonadati</taxon>
        <taxon>Myxococcota</taxon>
        <taxon>Polyangia</taxon>
        <taxon>Nannocystales</taxon>
        <taxon>Nannocystaceae</taxon>
        <taxon>Nannocystis</taxon>
    </lineage>
</organism>
<evidence type="ECO:0000313" key="2">
    <source>
        <dbReference type="Proteomes" id="UP001164459"/>
    </source>
</evidence>
<keyword evidence="2" id="KW-1185">Reference proteome</keyword>
<gene>
    <name evidence="1" type="ORF">O0S08_46165</name>
</gene>
<sequence>MTTARRAATIRRGLTWSGLFAISPSHETKVVRMPVLGNYLGSSVPLVGAHAA</sequence>
<proteinExistence type="predicted"/>
<dbReference type="EMBL" id="CP114040">
    <property type="protein sequence ID" value="WAS93574.1"/>
    <property type="molecule type" value="Genomic_DNA"/>
</dbReference>
<reference evidence="1" key="1">
    <citation type="submission" date="2022-11" db="EMBL/GenBank/DDBJ databases">
        <title>Minimal conservation of predation-associated metabolite biosynthetic gene clusters underscores biosynthetic potential of Myxococcota including descriptions for ten novel species: Archangium lansinium sp. nov., Myxococcus landrumus sp. nov., Nannocystis bai.</title>
        <authorList>
            <person name="Ahearne A."/>
            <person name="Stevens C."/>
            <person name="Dowd S."/>
        </authorList>
    </citation>
    <scope>NUCLEOTIDE SEQUENCE</scope>
    <source>
        <strain evidence="1">Fl3</strain>
    </source>
</reference>
<evidence type="ECO:0000313" key="1">
    <source>
        <dbReference type="EMBL" id="WAS93574.1"/>
    </source>
</evidence>
<protein>
    <submittedName>
        <fullName evidence="1">Uncharacterized protein</fullName>
    </submittedName>
</protein>
<accession>A0ABY7H3G8</accession>